<dbReference type="Gene3D" id="3.90.190.10">
    <property type="entry name" value="Protein tyrosine phosphatase superfamily"/>
    <property type="match status" value="1"/>
</dbReference>
<feature type="region of interest" description="Disordered" evidence="6">
    <location>
        <begin position="1289"/>
        <end position="1382"/>
    </location>
</feature>
<dbReference type="CDD" id="cd14498">
    <property type="entry name" value="DSP"/>
    <property type="match status" value="1"/>
</dbReference>
<dbReference type="SUPFAM" id="SSF52799">
    <property type="entry name" value="(Phosphotyrosine protein) phosphatases II"/>
    <property type="match status" value="1"/>
</dbReference>
<evidence type="ECO:0000313" key="12">
    <source>
        <dbReference type="EMBL" id="CAF3837185.1"/>
    </source>
</evidence>
<evidence type="ECO:0000313" key="13">
    <source>
        <dbReference type="Proteomes" id="UP000663829"/>
    </source>
</evidence>
<evidence type="ECO:0000256" key="5">
    <source>
        <dbReference type="ARBA" id="ARBA00048336"/>
    </source>
</evidence>
<dbReference type="PROSITE" id="PS51673">
    <property type="entry name" value="SUZ"/>
    <property type="match status" value="1"/>
</dbReference>
<feature type="compositionally biased region" description="Low complexity" evidence="6">
    <location>
        <begin position="939"/>
        <end position="954"/>
    </location>
</feature>
<dbReference type="GO" id="GO:0004725">
    <property type="term" value="F:protein tyrosine phosphatase activity"/>
    <property type="evidence" value="ECO:0007669"/>
    <property type="project" value="TreeGrafter"/>
</dbReference>
<feature type="region of interest" description="Disordered" evidence="6">
    <location>
        <begin position="369"/>
        <end position="418"/>
    </location>
</feature>
<evidence type="ECO:0000256" key="1">
    <source>
        <dbReference type="ARBA" id="ARBA00008601"/>
    </source>
</evidence>
<feature type="compositionally biased region" description="Low complexity" evidence="6">
    <location>
        <begin position="875"/>
        <end position="907"/>
    </location>
</feature>
<feature type="region of interest" description="Disordered" evidence="6">
    <location>
        <begin position="865"/>
        <end position="996"/>
    </location>
</feature>
<feature type="compositionally biased region" description="Low complexity" evidence="6">
    <location>
        <begin position="259"/>
        <end position="278"/>
    </location>
</feature>
<dbReference type="InterPro" id="IPR016130">
    <property type="entry name" value="Tyr_Pase_AS"/>
</dbReference>
<feature type="compositionally biased region" description="Polar residues" evidence="6">
    <location>
        <begin position="805"/>
        <end position="829"/>
    </location>
</feature>
<keyword evidence="13" id="KW-1185">Reference proteome</keyword>
<feature type="compositionally biased region" description="Polar residues" evidence="6">
    <location>
        <begin position="927"/>
        <end position="938"/>
    </location>
</feature>
<feature type="compositionally biased region" description="Polar residues" evidence="6">
    <location>
        <begin position="39"/>
        <end position="55"/>
    </location>
</feature>
<feature type="region of interest" description="Disordered" evidence="6">
    <location>
        <begin position="204"/>
        <end position="300"/>
    </location>
</feature>
<feature type="compositionally biased region" description="Low complexity" evidence="6">
    <location>
        <begin position="792"/>
        <end position="804"/>
    </location>
</feature>
<feature type="domain" description="Tyrosine-protein phosphatase" evidence="7">
    <location>
        <begin position="1018"/>
        <end position="1161"/>
    </location>
</feature>
<feature type="domain" description="Tyrosine specific protein phosphatases" evidence="8">
    <location>
        <begin position="1082"/>
        <end position="1139"/>
    </location>
</feature>
<dbReference type="Proteomes" id="UP000681722">
    <property type="component" value="Unassembled WGS sequence"/>
</dbReference>
<feature type="compositionally biased region" description="Low complexity" evidence="6">
    <location>
        <begin position="237"/>
        <end position="247"/>
    </location>
</feature>
<evidence type="ECO:0000256" key="3">
    <source>
        <dbReference type="ARBA" id="ARBA00022912"/>
    </source>
</evidence>
<feature type="compositionally biased region" description="Polar residues" evidence="6">
    <location>
        <begin position="1360"/>
        <end position="1374"/>
    </location>
</feature>
<dbReference type="PANTHER" id="PTHR45948:SF2">
    <property type="entry name" value="DUAL SPECIFICITY PROTEIN PHOSPHATASE"/>
    <property type="match status" value="1"/>
</dbReference>
<dbReference type="PROSITE" id="PS50054">
    <property type="entry name" value="TYR_PHOSPHATASE_DUAL"/>
    <property type="match status" value="1"/>
</dbReference>
<proteinExistence type="inferred from homology"/>
<dbReference type="GO" id="GO:0003676">
    <property type="term" value="F:nucleic acid binding"/>
    <property type="evidence" value="ECO:0007669"/>
    <property type="project" value="UniProtKB-UniRule"/>
</dbReference>
<feature type="compositionally biased region" description="Basic and acidic residues" evidence="6">
    <location>
        <begin position="387"/>
        <end position="396"/>
    </location>
</feature>
<feature type="compositionally biased region" description="Basic and acidic residues" evidence="6">
    <location>
        <begin position="969"/>
        <end position="994"/>
    </location>
</feature>
<dbReference type="Pfam" id="PF00782">
    <property type="entry name" value="DSPc"/>
    <property type="match status" value="1"/>
</dbReference>
<evidence type="ECO:0000259" key="7">
    <source>
        <dbReference type="PROSITE" id="PS50054"/>
    </source>
</evidence>
<dbReference type="GO" id="GO:0004722">
    <property type="term" value="F:protein serine/threonine phosphatase activity"/>
    <property type="evidence" value="ECO:0007669"/>
    <property type="project" value="UniProtKB-EC"/>
</dbReference>
<gene>
    <name evidence="11" type="ORF">GPM918_LOCUS17220</name>
    <name evidence="12" type="ORF">SRO942_LOCUS17221</name>
</gene>
<name>A0A814LRN7_9BILA</name>
<dbReference type="SMART" id="SM00393">
    <property type="entry name" value="R3H"/>
    <property type="match status" value="1"/>
</dbReference>
<feature type="compositionally biased region" description="Basic and acidic residues" evidence="6">
    <location>
        <begin position="1289"/>
        <end position="1303"/>
    </location>
</feature>
<keyword evidence="3" id="KW-0904">Protein phosphatase</keyword>
<dbReference type="SMART" id="SM00195">
    <property type="entry name" value="DSPc"/>
    <property type="match status" value="1"/>
</dbReference>
<evidence type="ECO:0000259" key="10">
    <source>
        <dbReference type="PROSITE" id="PS51673"/>
    </source>
</evidence>
<keyword evidence="2" id="KW-0378">Hydrolase</keyword>
<feature type="compositionally biased region" description="Basic and acidic residues" evidence="6">
    <location>
        <begin position="1"/>
        <end position="37"/>
    </location>
</feature>
<accession>A0A814LRN7</accession>
<dbReference type="SUPFAM" id="SSF82708">
    <property type="entry name" value="R3H domain"/>
    <property type="match status" value="1"/>
</dbReference>
<evidence type="ECO:0000256" key="4">
    <source>
        <dbReference type="ARBA" id="ARBA00047761"/>
    </source>
</evidence>
<evidence type="ECO:0000256" key="6">
    <source>
        <dbReference type="SAM" id="MobiDB-lite"/>
    </source>
</evidence>
<organism evidence="11 13">
    <name type="scientific">Didymodactylos carnosus</name>
    <dbReference type="NCBI Taxonomy" id="1234261"/>
    <lineage>
        <taxon>Eukaryota</taxon>
        <taxon>Metazoa</taxon>
        <taxon>Spiralia</taxon>
        <taxon>Gnathifera</taxon>
        <taxon>Rotifera</taxon>
        <taxon>Eurotatoria</taxon>
        <taxon>Bdelloidea</taxon>
        <taxon>Philodinida</taxon>
        <taxon>Philodinidae</taxon>
        <taxon>Didymodactylos</taxon>
    </lineage>
</organism>
<evidence type="ECO:0000259" key="8">
    <source>
        <dbReference type="PROSITE" id="PS50056"/>
    </source>
</evidence>
<dbReference type="GO" id="GO:0005829">
    <property type="term" value="C:cytosol"/>
    <property type="evidence" value="ECO:0007669"/>
    <property type="project" value="TreeGrafter"/>
</dbReference>
<dbReference type="GO" id="GO:0007165">
    <property type="term" value="P:signal transduction"/>
    <property type="evidence" value="ECO:0007669"/>
    <property type="project" value="TreeGrafter"/>
</dbReference>
<dbReference type="Gene3D" id="3.30.1370.50">
    <property type="entry name" value="R3H-like domain"/>
    <property type="match status" value="1"/>
</dbReference>
<dbReference type="InterPro" id="IPR029021">
    <property type="entry name" value="Prot-tyrosine_phosphatase-like"/>
</dbReference>
<dbReference type="PROSITE" id="PS00383">
    <property type="entry name" value="TYR_PHOSPHATASE_1"/>
    <property type="match status" value="1"/>
</dbReference>
<dbReference type="OrthoDB" id="9979246at2759"/>
<dbReference type="InterPro" id="IPR024771">
    <property type="entry name" value="SUZ"/>
</dbReference>
<feature type="region of interest" description="Disordered" evidence="6">
    <location>
        <begin position="777"/>
        <end position="832"/>
    </location>
</feature>
<evidence type="ECO:0008006" key="14">
    <source>
        <dbReference type="Google" id="ProtNLM"/>
    </source>
</evidence>
<dbReference type="Pfam" id="PF01424">
    <property type="entry name" value="R3H"/>
    <property type="match status" value="1"/>
</dbReference>
<comment type="caution">
    <text evidence="11">The sequence shown here is derived from an EMBL/GenBank/DDBJ whole genome shotgun (WGS) entry which is preliminary data.</text>
</comment>
<evidence type="ECO:0000259" key="9">
    <source>
        <dbReference type="PROSITE" id="PS51061"/>
    </source>
</evidence>
<sequence length="1382" mass="156510">ITAADEHVHDQYPLENGITEKFDTDNSTEVNHEKEDEQQQSSTINETTSLPLSSEKQQKPHEETLVNNNENANNQDETIQPVSPESEKALSFSNDDNKVVINNNVITPEPYKDFSGIDTETFISRTIKNNPKDRSLMFQLEQIFREFINDTKVKTYQFQAMNSYQRMIVHRVSAFFGLDHNVDKTGAAIICQKTQNTRIPSFSFENCIPENEPPTPSPSASSPPTDIVDTTDLVTPSTNSSSINNTKKILRRRDINDTANGAPSASSSSSSSTTGAPNYNNYMLTQPSPSQHQRKPYHERQQHYNEVRKKIFNSPGVQPGEPVQQPQQHNVKVLNNDQRQQQKLCKNMTNINDSHQTQTNSYSNIQVQPKQHFKSDLSRTNEQQSSADRRVSDNMSRKQHQSYNNSVNSGNRNNKSQHYYQNSTQSTANISANNNNSNQYSHQYGAKSANTTDINARTPIYPNQQHHLPSQQQQFYVQAPNSFNNSTQMDNKYFLHSNPAGLRSPLSVPLIYPSQPQTSSEYDYNPNLFPVGIVPTFTHHNQPQHQIHPHPAFVQTNASTTLTQQQQQQQQHPHQNAQGLPIYLLPSQPTAQSQYVYVTQPQSTSYPLTTINQDGTLSTGGHYLHLYRPEQDRSATSTTDGTTASYSTIAGQAYQHQQLQQQLTLQQQPPTPQSQQQQYRLYSADAVSTNPPVAQTFNPSQPNFTQGAIQASTGTMPYQFTGITPLSSNTGLKTATVFDNGMSSVLAFGSSKTSGNPNTTTIFNQPMLLAAFNNATHSSNGTEEYHHSQSAQQNSRSLHQQQQSYNPQARYQQHNKYQHQQTSSTTPSFRKNDLYVGQPLIGASPMVAQPRHQYHSYPKNSYYHSQQQYDHSNRNNRSSTSNNNNNNNNTNINNNHNPPITSQEKQSSPPPSSTETKENENTSSNNADTVSNTVNASISSNEPNSALPLSSSSSTMTCVPLSPRQQKKTLHDETESKDNNTDVKETTNDPKDETNVTQDIISTMSFSERYLARGGRLHFNEVLPHLFLGSVRDRQNILAMKKNKISHIVCVIDVPDIIVDKEGSYTILNVQAADSIEQNLSQHFEKCIEFIHAARLDGKDVLVHCQAGVSRSATIVLAYLMTIMDCDLDKAMQIVKGARGFIYPNYGFCEQLKKYQTYDVKKKWYSLRRRYSHYSPIEDEQFAQLLLTSYWKQFEPAYSAEPIRQNLEKKFGTLTTAEDIELCVANQNNYLKMIYDPVKKSDTSKRHIHNGTMPETEDAITDISEWVPSKPMSEYVEQQIVQDFMREGKKAPLKSRQDSIESKQKRKKTFRTSRISKVDDTRARKTKQNRNRINGAKKVEKFVQRHDDKQQYRVGRKSHNSSATEQMDVNQKSYSAFDKDSM</sequence>
<protein>
    <recommendedName>
        <fullName evidence="14">Protein-tyrosine-phosphatase</fullName>
    </recommendedName>
</protein>
<comment type="similarity">
    <text evidence="1">Belongs to the protein-tyrosine phosphatase family. Non-receptor class dual specificity subfamily.</text>
</comment>
<dbReference type="InterPro" id="IPR036867">
    <property type="entry name" value="R3H_dom_sf"/>
</dbReference>
<reference evidence="11" key="1">
    <citation type="submission" date="2021-02" db="EMBL/GenBank/DDBJ databases">
        <authorList>
            <person name="Nowell W R."/>
        </authorList>
    </citation>
    <scope>NUCLEOTIDE SEQUENCE</scope>
</reference>
<dbReference type="CDD" id="cd02642">
    <property type="entry name" value="R3H_encore_like"/>
    <property type="match status" value="1"/>
</dbReference>
<evidence type="ECO:0000313" key="11">
    <source>
        <dbReference type="EMBL" id="CAF1069928.1"/>
    </source>
</evidence>
<feature type="domain" description="SUZ" evidence="10">
    <location>
        <begin position="224"/>
        <end position="316"/>
    </location>
</feature>
<feature type="region of interest" description="Disordered" evidence="6">
    <location>
        <begin position="1"/>
        <end position="94"/>
    </location>
</feature>
<dbReference type="InterPro" id="IPR020422">
    <property type="entry name" value="TYR_PHOSPHATASE_DUAL_dom"/>
</dbReference>
<dbReference type="PROSITE" id="PS50056">
    <property type="entry name" value="TYR_PHOSPHATASE_2"/>
    <property type="match status" value="1"/>
</dbReference>
<feature type="compositionally biased region" description="Polar residues" evidence="6">
    <location>
        <begin position="279"/>
        <end position="291"/>
    </location>
</feature>
<dbReference type="InterPro" id="IPR001374">
    <property type="entry name" value="R3H_dom"/>
</dbReference>
<comment type="catalytic activity">
    <reaction evidence="4">
        <text>O-phospho-L-seryl-[protein] + H2O = L-seryl-[protein] + phosphate</text>
        <dbReference type="Rhea" id="RHEA:20629"/>
        <dbReference type="Rhea" id="RHEA-COMP:9863"/>
        <dbReference type="Rhea" id="RHEA-COMP:11604"/>
        <dbReference type="ChEBI" id="CHEBI:15377"/>
        <dbReference type="ChEBI" id="CHEBI:29999"/>
        <dbReference type="ChEBI" id="CHEBI:43474"/>
        <dbReference type="ChEBI" id="CHEBI:83421"/>
        <dbReference type="EC" id="3.1.3.16"/>
    </reaction>
</comment>
<dbReference type="Proteomes" id="UP000663829">
    <property type="component" value="Unassembled WGS sequence"/>
</dbReference>
<feature type="compositionally biased region" description="Low complexity" evidence="6">
    <location>
        <begin position="402"/>
        <end position="418"/>
    </location>
</feature>
<dbReference type="Pfam" id="PF12752">
    <property type="entry name" value="SUZ"/>
    <property type="match status" value="1"/>
</dbReference>
<feature type="compositionally biased region" description="Basic and acidic residues" evidence="6">
    <location>
        <begin position="1337"/>
        <end position="1351"/>
    </location>
</feature>
<dbReference type="EMBL" id="CAJNOQ010004685">
    <property type="protein sequence ID" value="CAF1069928.1"/>
    <property type="molecule type" value="Genomic_DNA"/>
</dbReference>
<dbReference type="EMBL" id="CAJOBC010004686">
    <property type="protein sequence ID" value="CAF3837185.1"/>
    <property type="molecule type" value="Genomic_DNA"/>
</dbReference>
<dbReference type="PANTHER" id="PTHR45948">
    <property type="entry name" value="DUAL SPECIFICITY PROTEIN PHOSPHATASE DDB_G0269404-RELATED"/>
    <property type="match status" value="1"/>
</dbReference>
<dbReference type="InterPro" id="IPR000387">
    <property type="entry name" value="Tyr_Pase_dom"/>
</dbReference>
<dbReference type="InterPro" id="IPR000340">
    <property type="entry name" value="Dual-sp_phosphatase_cat-dom"/>
</dbReference>
<comment type="catalytic activity">
    <reaction evidence="5">
        <text>O-phospho-L-threonyl-[protein] + H2O = L-threonyl-[protein] + phosphate</text>
        <dbReference type="Rhea" id="RHEA:47004"/>
        <dbReference type="Rhea" id="RHEA-COMP:11060"/>
        <dbReference type="Rhea" id="RHEA-COMP:11605"/>
        <dbReference type="ChEBI" id="CHEBI:15377"/>
        <dbReference type="ChEBI" id="CHEBI:30013"/>
        <dbReference type="ChEBI" id="CHEBI:43474"/>
        <dbReference type="ChEBI" id="CHEBI:61977"/>
        <dbReference type="EC" id="3.1.3.16"/>
    </reaction>
</comment>
<feature type="domain" description="R3H" evidence="9">
    <location>
        <begin position="134"/>
        <end position="197"/>
    </location>
</feature>
<feature type="non-terminal residue" evidence="11">
    <location>
        <position position="1"/>
    </location>
</feature>
<evidence type="ECO:0000256" key="2">
    <source>
        <dbReference type="ARBA" id="ARBA00022801"/>
    </source>
</evidence>
<dbReference type="PROSITE" id="PS51061">
    <property type="entry name" value="R3H"/>
    <property type="match status" value="1"/>
</dbReference>